<dbReference type="PANTHER" id="PTHR14418">
    <property type="entry name" value="CONDENSIN COMPLEX SUBUNIT 3-RELATED"/>
    <property type="match status" value="1"/>
</dbReference>
<keyword evidence="7" id="KW-0131">Cell cycle</keyword>
<dbReference type="GO" id="GO:0007076">
    <property type="term" value="P:mitotic chromosome condensation"/>
    <property type="evidence" value="ECO:0007669"/>
    <property type="project" value="InterPro"/>
</dbReference>
<feature type="domain" description="Nuclear condensin complex subunit 3 C-terminal" evidence="9">
    <location>
        <begin position="551"/>
        <end position="852"/>
    </location>
</feature>
<organism evidence="10 12">
    <name type="scientific">Ooceraea biroi</name>
    <name type="common">Clonal raider ant</name>
    <name type="synonym">Cerapachys biroi</name>
    <dbReference type="NCBI Taxonomy" id="2015173"/>
    <lineage>
        <taxon>Eukaryota</taxon>
        <taxon>Metazoa</taxon>
        <taxon>Ecdysozoa</taxon>
        <taxon>Arthropoda</taxon>
        <taxon>Hexapoda</taxon>
        <taxon>Insecta</taxon>
        <taxon>Pterygota</taxon>
        <taxon>Neoptera</taxon>
        <taxon>Endopterygota</taxon>
        <taxon>Hymenoptera</taxon>
        <taxon>Apocrita</taxon>
        <taxon>Aculeata</taxon>
        <taxon>Formicoidea</taxon>
        <taxon>Formicidae</taxon>
        <taxon>Dorylinae</taxon>
        <taxon>Ooceraea</taxon>
    </lineage>
</organism>
<feature type="coiled-coil region" evidence="8">
    <location>
        <begin position="473"/>
        <end position="528"/>
    </location>
</feature>
<evidence type="ECO:0000313" key="13">
    <source>
        <dbReference type="Proteomes" id="UP000279307"/>
    </source>
</evidence>
<dbReference type="GO" id="GO:0000796">
    <property type="term" value="C:condensin complex"/>
    <property type="evidence" value="ECO:0007669"/>
    <property type="project" value="InterPro"/>
</dbReference>
<keyword evidence="3" id="KW-0158">Chromosome</keyword>
<name>A0A026W868_OOCBI</name>
<dbReference type="Proteomes" id="UP000053097">
    <property type="component" value="Unassembled WGS sequence"/>
</dbReference>
<dbReference type="EMBL" id="KK107405">
    <property type="protein sequence ID" value="EZA51214.1"/>
    <property type="molecule type" value="Genomic_DNA"/>
</dbReference>
<keyword evidence="5" id="KW-0498">Mitosis</keyword>
<evidence type="ECO:0000256" key="2">
    <source>
        <dbReference type="ARBA" id="ARBA00006533"/>
    </source>
</evidence>
<accession>A0A026W868</accession>
<keyword evidence="8" id="KW-0175">Coiled coil</keyword>
<evidence type="ECO:0000256" key="4">
    <source>
        <dbReference type="ARBA" id="ARBA00022618"/>
    </source>
</evidence>
<dbReference type="InterPro" id="IPR027165">
    <property type="entry name" value="CND3"/>
</dbReference>
<comment type="subcellular location">
    <subcellularLocation>
        <location evidence="1">Chromosome</location>
    </subcellularLocation>
</comment>
<dbReference type="AlphaFoldDB" id="A0A026W868"/>
<dbReference type="InterPro" id="IPR016024">
    <property type="entry name" value="ARM-type_fold"/>
</dbReference>
<dbReference type="STRING" id="2015173.A0A026W868"/>
<evidence type="ECO:0000256" key="6">
    <source>
        <dbReference type="ARBA" id="ARBA00023067"/>
    </source>
</evidence>
<gene>
    <name evidence="11" type="ORF">DMN91_012829</name>
    <name evidence="10" type="ORF">X777_09891</name>
</gene>
<evidence type="ECO:0000313" key="11">
    <source>
        <dbReference type="EMBL" id="RLU14942.1"/>
    </source>
</evidence>
<reference evidence="11 13" key="2">
    <citation type="journal article" date="2018" name="Genome Res.">
        <title>The genomic architecture and molecular evolution of ant odorant receptors.</title>
        <authorList>
            <person name="McKenzie S.K."/>
            <person name="Kronauer D.J.C."/>
        </authorList>
    </citation>
    <scope>NUCLEOTIDE SEQUENCE [LARGE SCALE GENOMIC DNA]</scope>
    <source>
        <strain evidence="11">Clonal line C1</strain>
    </source>
</reference>
<dbReference type="SUPFAM" id="SSF48371">
    <property type="entry name" value="ARM repeat"/>
    <property type="match status" value="1"/>
</dbReference>
<proteinExistence type="inferred from homology"/>
<reference evidence="10 12" key="1">
    <citation type="journal article" date="2014" name="Curr. Biol.">
        <title>The genome of the clonal raider ant Cerapachys biroi.</title>
        <authorList>
            <person name="Oxley P.R."/>
            <person name="Ji L."/>
            <person name="Fetter-Pruneda I."/>
            <person name="McKenzie S.K."/>
            <person name="Li C."/>
            <person name="Hu H."/>
            <person name="Zhang G."/>
            <person name="Kronauer D.J."/>
        </authorList>
    </citation>
    <scope>NUCLEOTIDE SEQUENCE [LARGE SCALE GENOMIC DNA]</scope>
</reference>
<dbReference type="OrthoDB" id="27187at2759"/>
<evidence type="ECO:0000256" key="8">
    <source>
        <dbReference type="SAM" id="Coils"/>
    </source>
</evidence>
<keyword evidence="4" id="KW-0132">Cell division</keyword>
<evidence type="ECO:0000256" key="1">
    <source>
        <dbReference type="ARBA" id="ARBA00004286"/>
    </source>
</evidence>
<dbReference type="GO" id="GO:0000793">
    <property type="term" value="C:condensed chromosome"/>
    <property type="evidence" value="ECO:0007669"/>
    <property type="project" value="TreeGrafter"/>
</dbReference>
<dbReference type="Pfam" id="PF12719">
    <property type="entry name" value="Cnd3"/>
    <property type="match status" value="1"/>
</dbReference>
<protein>
    <submittedName>
        <fullName evidence="10">Condensin complex subunit</fullName>
    </submittedName>
</protein>
<dbReference type="Gene3D" id="1.25.10.10">
    <property type="entry name" value="Leucine-rich Repeat Variant"/>
    <property type="match status" value="2"/>
</dbReference>
<evidence type="ECO:0000259" key="9">
    <source>
        <dbReference type="Pfam" id="PF12719"/>
    </source>
</evidence>
<dbReference type="GO" id="GO:0005737">
    <property type="term" value="C:cytoplasm"/>
    <property type="evidence" value="ECO:0007669"/>
    <property type="project" value="TreeGrafter"/>
</dbReference>
<evidence type="ECO:0000256" key="3">
    <source>
        <dbReference type="ARBA" id="ARBA00022454"/>
    </source>
</evidence>
<evidence type="ECO:0000313" key="10">
    <source>
        <dbReference type="EMBL" id="EZA51214.1"/>
    </source>
</evidence>
<dbReference type="OMA" id="NHQKNFV"/>
<evidence type="ECO:0000256" key="5">
    <source>
        <dbReference type="ARBA" id="ARBA00022776"/>
    </source>
</evidence>
<keyword evidence="12" id="KW-1185">Reference proteome</keyword>
<evidence type="ECO:0000313" key="12">
    <source>
        <dbReference type="Proteomes" id="UP000053097"/>
    </source>
</evidence>
<dbReference type="InterPro" id="IPR011989">
    <property type="entry name" value="ARM-like"/>
</dbReference>
<dbReference type="GO" id="GO:0051301">
    <property type="term" value="P:cell division"/>
    <property type="evidence" value="ECO:0007669"/>
    <property type="project" value="UniProtKB-KW"/>
</dbReference>
<evidence type="ECO:0000256" key="7">
    <source>
        <dbReference type="ARBA" id="ARBA00023306"/>
    </source>
</evidence>
<dbReference type="InterPro" id="IPR025977">
    <property type="entry name" value="Cnd3_C"/>
</dbReference>
<dbReference type="EMBL" id="QOIP01000014">
    <property type="protein sequence ID" value="RLU14942.1"/>
    <property type="molecule type" value="Genomic_DNA"/>
</dbReference>
<reference evidence="11" key="3">
    <citation type="submission" date="2018-07" db="EMBL/GenBank/DDBJ databases">
        <authorList>
            <person name="Mckenzie S.K."/>
            <person name="Kronauer D.J.C."/>
        </authorList>
    </citation>
    <scope>NUCLEOTIDE SEQUENCE</scope>
    <source>
        <strain evidence="11">Clonal line C1</strain>
    </source>
</reference>
<sequence>MAQAVVEKSMKEIFYKVQFNKTDHPRYIKKLMNLYERTSVDAFWKWFVYCLKVPLTTAQQHPHVINTLEFCAKFSMSFYSSAENENMESMSPFLIKLFKFLLSHHHAKDKAVRFRICHFLNMLLNSMGEHAFIDDTLCDRITDNMTERLLDKSPKVRAQAVFALHRLQDPADEQCIIIKMYLFHLSKDPQAEVRKAVLATMGKNQKTLQAAIKRTRDIDESVRKMAYEFISKVTVRSLSIEQRERLLKDGLKDRSEIVRAYVSNVLLPTWLRYYKGEYISLIHALDAGIGTETATSALQTLFKNADLKALLEQTTVDNNTRLIPLANLSNENVLYWKCVIQHLQRLSYTEELELIIPELSQFCKYICDYIAHISSKSYEAWEQECHKFILLQLFEISKAYDLSDEVGRKNLNEIIVDTLMGDHCSAKIIECTVSHLAKVIPNTNDMLNTVANIISEIRLPSKENIVVQETTVEQQRENNVQKARLKVEMLELEEELYEAVKGEHFLEADILKEKIKVLKEKIKHLSEIVPTEAVISDDIREEKNDTATMVKCLNILYTAMRAQLIRVLTPTLRSLMSIVLDGLDHPDDRVHILALKTLGLYCIFDKELAKKHIMIFFYQFSLEQENQEIWVVALKGIFDLLLSYGLDYFEILQSLEDSTQNRSERSRTLYTHDNTVVSINKGIKSEKSSCNFVKILTGLLDNPNQDLRTIAAEGICKLLLNKRISSNSLISRLIILCYNPVNADDVYLRQCLSAFFDYFVTCVPDAHEMLENSYLPTLRVLCNAPDVSPLQEIDIYHVSRFILSLTRRERQKDGQTFYTHNNLAFAILAEILNPESKIDQETLIKSLTNLHIQIEDGTSKHSLLEAVENVANMITDSDKRLMKYVQQFKKKLGTPCETMNVAAAEESESEN</sequence>
<dbReference type="Proteomes" id="UP000279307">
    <property type="component" value="Chromosome 14"/>
</dbReference>
<comment type="similarity">
    <text evidence="2">Belongs to the CND3 (condensin subunit 3) family.</text>
</comment>
<keyword evidence="6" id="KW-0226">DNA condensation</keyword>
<dbReference type="PANTHER" id="PTHR14418:SF5">
    <property type="entry name" value="CONDENSIN COMPLEX SUBUNIT 3"/>
    <property type="match status" value="1"/>
</dbReference>